<dbReference type="EMBL" id="JARKNE010000006">
    <property type="protein sequence ID" value="KAK5824885.1"/>
    <property type="molecule type" value="Genomic_DNA"/>
</dbReference>
<protein>
    <submittedName>
        <fullName evidence="1">Uncharacterized protein</fullName>
    </submittedName>
</protein>
<evidence type="ECO:0000313" key="2">
    <source>
        <dbReference type="Proteomes" id="UP001358586"/>
    </source>
</evidence>
<accession>A0ABR0PKD0</accession>
<gene>
    <name evidence="1" type="ORF">PVK06_019672</name>
</gene>
<proteinExistence type="predicted"/>
<name>A0ABR0PKD0_GOSAR</name>
<sequence>MTAWFEDEVYEEGFYEKLEIRENCRFLIMELQQGNEVMTPLDEVVHDVPNSYREDPCVVVNHLELDYTKPLDRNSNKASSWMNGDLTKKWSYVGKYNMPE</sequence>
<organism evidence="1 2">
    <name type="scientific">Gossypium arboreum</name>
    <name type="common">Tree cotton</name>
    <name type="synonym">Gossypium nanking</name>
    <dbReference type="NCBI Taxonomy" id="29729"/>
    <lineage>
        <taxon>Eukaryota</taxon>
        <taxon>Viridiplantae</taxon>
        <taxon>Streptophyta</taxon>
        <taxon>Embryophyta</taxon>
        <taxon>Tracheophyta</taxon>
        <taxon>Spermatophyta</taxon>
        <taxon>Magnoliopsida</taxon>
        <taxon>eudicotyledons</taxon>
        <taxon>Gunneridae</taxon>
        <taxon>Pentapetalae</taxon>
        <taxon>rosids</taxon>
        <taxon>malvids</taxon>
        <taxon>Malvales</taxon>
        <taxon>Malvaceae</taxon>
        <taxon>Malvoideae</taxon>
        <taxon>Gossypium</taxon>
    </lineage>
</organism>
<dbReference type="Proteomes" id="UP001358586">
    <property type="component" value="Chromosome 6"/>
</dbReference>
<keyword evidence="2" id="KW-1185">Reference proteome</keyword>
<evidence type="ECO:0000313" key="1">
    <source>
        <dbReference type="EMBL" id="KAK5824885.1"/>
    </source>
</evidence>
<comment type="caution">
    <text evidence="1">The sequence shown here is derived from an EMBL/GenBank/DDBJ whole genome shotgun (WGS) entry which is preliminary data.</text>
</comment>
<reference evidence="1 2" key="1">
    <citation type="submission" date="2023-03" db="EMBL/GenBank/DDBJ databases">
        <title>WGS of Gossypium arboreum.</title>
        <authorList>
            <person name="Yu D."/>
        </authorList>
    </citation>
    <scope>NUCLEOTIDE SEQUENCE [LARGE SCALE GENOMIC DNA]</scope>
    <source>
        <tissue evidence="1">Leaf</tissue>
    </source>
</reference>